<dbReference type="AlphaFoldDB" id="A0A267MRH5"/>
<evidence type="ECO:0000256" key="6">
    <source>
        <dbReference type="ARBA" id="ARBA00022960"/>
    </source>
</evidence>
<keyword evidence="8 11" id="KW-1133">Transmembrane helix</keyword>
<sequence length="927" mass="106632">MIDKLKDRNNQMMLFFTIFIGILIGRLFILTIVQGEEYKNKADQIRIKKIPISAKRGEILDRYGRLLATNKASFTVQIMKNELIDEQINDISIKLLNILQKNNEKYNDNLPIVYENEEFSYTYDEEIDAWLDDWLDENKDLFPEGEIPQNITAKEVFDAIKFKWGIDEELDPYESQRIMQNDYNEYPPISVRNMKFIQTMKKEQFLQKYGLEVDLNAEDAFNKLKEKFKIPNEYSVDDARKILIVRNELRDQGYRQYQPVEMAVNVKQETIVEIEEHSMDLPGVNVEVEPIRYYTNDNLGAHILGYLSKISDTDREIYNEDTGYKRTDLIGKSGIERKFEKDLKGTDGAKYVEVDVYGRLVDTLRIESPQKGKDVYLTIDKDLQTVAEKSLKKALEQIQVGGTFKSELGDYKYRDPFPNATSGAAVALDVKTGEVLALANYPSYNPNLFTTGILQKDWSKLQDQNPRDPLSPVPLYNIATRTAVQPGSTFKMLTGLAAIEDGLDPSYKLYDGGFIKLGNKSYGCWLWNDYRRSHGWVDLYKALEVSCNYYFYDVSTSWDYYKNKPLPITVDVNRVLEYAELFGLGEKTGIEISEVAYGVPNPGQKMRNTKNSLRRMLNRKKKDFFSDELLNNPELLKNEIETIVNWIEENPSRGKLLRMVEELNLIEGKEEKLVDTIKYSYFNQAKWTKGDTFNLAIGQGQHAYTPLQMARYMSGLVNGGYKNDVTLIKRVGDSEIKEKKIEEKKIEEINLEDKKNLDEIMKGMLKATQGEQGTGRTVFKNFPIKVGAKTGTAQKSGKIQPEDEVAYIKKYLNKIAPYISFGTLKEKTKEYEDEYPNEGQAMRKALMDLSGGRVTSESIDRFKGDYDNFAWFVSYAPADKPEIVVVALVFQGGHGGYASPIARDIYAEYFGLNKENDKFEFKNAFTK</sequence>
<evidence type="ECO:0000256" key="5">
    <source>
        <dbReference type="ARBA" id="ARBA00022692"/>
    </source>
</evidence>
<keyword evidence="6" id="KW-0133">Cell shape</keyword>
<keyword evidence="5 11" id="KW-0812">Transmembrane</keyword>
<dbReference type="SUPFAM" id="SSF56601">
    <property type="entry name" value="beta-lactamase/transpeptidase-like"/>
    <property type="match status" value="1"/>
</dbReference>
<evidence type="ECO:0000259" key="12">
    <source>
        <dbReference type="Pfam" id="PF00905"/>
    </source>
</evidence>
<evidence type="ECO:0000256" key="9">
    <source>
        <dbReference type="ARBA" id="ARBA00023136"/>
    </source>
</evidence>
<organism evidence="14 15">
    <name type="scientific">Anaeromicrobium sediminis</name>
    <dbReference type="NCBI Taxonomy" id="1478221"/>
    <lineage>
        <taxon>Bacteria</taxon>
        <taxon>Bacillati</taxon>
        <taxon>Bacillota</taxon>
        <taxon>Clostridia</taxon>
        <taxon>Peptostreptococcales</taxon>
        <taxon>Thermotaleaceae</taxon>
        <taxon>Anaeromicrobium</taxon>
    </lineage>
</organism>
<dbReference type="GO" id="GO:0005886">
    <property type="term" value="C:plasma membrane"/>
    <property type="evidence" value="ECO:0007669"/>
    <property type="project" value="UniProtKB-SubCell"/>
</dbReference>
<dbReference type="Proteomes" id="UP000216024">
    <property type="component" value="Unassembled WGS sequence"/>
</dbReference>
<evidence type="ECO:0000256" key="11">
    <source>
        <dbReference type="SAM" id="Phobius"/>
    </source>
</evidence>
<accession>A0A267MRH5</accession>
<dbReference type="Pfam" id="PF00905">
    <property type="entry name" value="Transpeptidase"/>
    <property type="match status" value="2"/>
</dbReference>
<dbReference type="SUPFAM" id="SSF56519">
    <property type="entry name" value="Penicillin binding protein dimerisation domain"/>
    <property type="match status" value="1"/>
</dbReference>
<evidence type="ECO:0000256" key="7">
    <source>
        <dbReference type="ARBA" id="ARBA00022984"/>
    </source>
</evidence>
<dbReference type="InterPro" id="IPR036138">
    <property type="entry name" value="PBP_dimer_sf"/>
</dbReference>
<feature type="domain" description="Penicillin-binding protein transpeptidase" evidence="12">
    <location>
        <begin position="683"/>
        <end position="802"/>
    </location>
</feature>
<evidence type="ECO:0000259" key="13">
    <source>
        <dbReference type="Pfam" id="PF03717"/>
    </source>
</evidence>
<dbReference type="OrthoDB" id="9757901at2"/>
<keyword evidence="10" id="KW-0961">Cell wall biogenesis/degradation</keyword>
<keyword evidence="9 11" id="KW-0472">Membrane</keyword>
<dbReference type="EMBL" id="NIBG01000001">
    <property type="protein sequence ID" value="PAB61373.1"/>
    <property type="molecule type" value="Genomic_DNA"/>
</dbReference>
<dbReference type="Gene3D" id="3.40.710.10">
    <property type="entry name" value="DD-peptidase/beta-lactamase superfamily"/>
    <property type="match status" value="2"/>
</dbReference>
<dbReference type="Gene3D" id="3.90.1310.10">
    <property type="entry name" value="Penicillin-binding protein 2a (Domain 2)"/>
    <property type="match status" value="2"/>
</dbReference>
<comment type="similarity">
    <text evidence="3">Belongs to the transpeptidase family.</text>
</comment>
<evidence type="ECO:0008006" key="16">
    <source>
        <dbReference type="Google" id="ProtNLM"/>
    </source>
</evidence>
<dbReference type="Pfam" id="PF03717">
    <property type="entry name" value="PBP_dimer"/>
    <property type="match status" value="1"/>
</dbReference>
<dbReference type="GO" id="GO:0071972">
    <property type="term" value="F:peptidoglycan L,D-transpeptidase activity"/>
    <property type="evidence" value="ECO:0007669"/>
    <property type="project" value="TreeGrafter"/>
</dbReference>
<name>A0A267MRH5_9FIRM</name>
<evidence type="ECO:0000256" key="3">
    <source>
        <dbReference type="ARBA" id="ARBA00007171"/>
    </source>
</evidence>
<dbReference type="PANTHER" id="PTHR30627:SF2">
    <property type="entry name" value="PEPTIDOGLYCAN D,D-TRANSPEPTIDASE MRDA"/>
    <property type="match status" value="1"/>
</dbReference>
<dbReference type="PANTHER" id="PTHR30627">
    <property type="entry name" value="PEPTIDOGLYCAN D,D-TRANSPEPTIDASE"/>
    <property type="match status" value="1"/>
</dbReference>
<comment type="subcellular location">
    <subcellularLocation>
        <location evidence="2">Cell membrane</location>
    </subcellularLocation>
    <subcellularLocation>
        <location evidence="1">Membrane</location>
        <topology evidence="1">Single-pass membrane protein</topology>
    </subcellularLocation>
</comment>
<proteinExistence type="inferred from homology"/>
<dbReference type="RefSeq" id="WP_095130725.1">
    <property type="nucleotide sequence ID" value="NZ_NIBG01000001.1"/>
</dbReference>
<keyword evidence="7" id="KW-0573">Peptidoglycan synthesis</keyword>
<evidence type="ECO:0000256" key="8">
    <source>
        <dbReference type="ARBA" id="ARBA00022989"/>
    </source>
</evidence>
<dbReference type="InterPro" id="IPR012338">
    <property type="entry name" value="Beta-lactam/transpept-like"/>
</dbReference>
<protein>
    <recommendedName>
        <fullName evidence="16">Penicillin-binding protein</fullName>
    </recommendedName>
</protein>
<feature type="domain" description="Penicillin-binding protein transpeptidase" evidence="12">
    <location>
        <begin position="423"/>
        <end position="604"/>
    </location>
</feature>
<feature type="domain" description="Penicillin-binding protein dimerisation" evidence="13">
    <location>
        <begin position="52"/>
        <end position="364"/>
    </location>
</feature>
<keyword evidence="15" id="KW-1185">Reference proteome</keyword>
<keyword evidence="4" id="KW-1003">Cell membrane</keyword>
<gene>
    <name evidence="14" type="ORF">CCE28_02790</name>
</gene>
<dbReference type="GO" id="GO:0008658">
    <property type="term" value="F:penicillin binding"/>
    <property type="evidence" value="ECO:0007669"/>
    <property type="project" value="InterPro"/>
</dbReference>
<evidence type="ECO:0000256" key="1">
    <source>
        <dbReference type="ARBA" id="ARBA00004167"/>
    </source>
</evidence>
<dbReference type="InterPro" id="IPR001460">
    <property type="entry name" value="PCN-bd_Tpept"/>
</dbReference>
<evidence type="ECO:0000256" key="2">
    <source>
        <dbReference type="ARBA" id="ARBA00004236"/>
    </source>
</evidence>
<dbReference type="InterPro" id="IPR050515">
    <property type="entry name" value="Beta-lactam/transpept"/>
</dbReference>
<dbReference type="InterPro" id="IPR005311">
    <property type="entry name" value="PBP_dimer"/>
</dbReference>
<evidence type="ECO:0000313" key="15">
    <source>
        <dbReference type="Proteomes" id="UP000216024"/>
    </source>
</evidence>
<dbReference type="GO" id="GO:0009252">
    <property type="term" value="P:peptidoglycan biosynthetic process"/>
    <property type="evidence" value="ECO:0007669"/>
    <property type="project" value="UniProtKB-KW"/>
</dbReference>
<reference evidence="14 15" key="1">
    <citation type="submission" date="2017-06" db="EMBL/GenBank/DDBJ databases">
        <title>Draft genome sequence of anaerobic fermentative bacterium Anaeromicrobium sediminis DY2726D isolated from West Pacific Ocean sediments.</title>
        <authorList>
            <person name="Zeng X."/>
        </authorList>
    </citation>
    <scope>NUCLEOTIDE SEQUENCE [LARGE SCALE GENOMIC DNA]</scope>
    <source>
        <strain evidence="14 15">DY2726D</strain>
    </source>
</reference>
<evidence type="ECO:0000256" key="10">
    <source>
        <dbReference type="ARBA" id="ARBA00023316"/>
    </source>
</evidence>
<dbReference type="GO" id="GO:0071555">
    <property type="term" value="P:cell wall organization"/>
    <property type="evidence" value="ECO:0007669"/>
    <property type="project" value="UniProtKB-KW"/>
</dbReference>
<evidence type="ECO:0000313" key="14">
    <source>
        <dbReference type="EMBL" id="PAB61373.1"/>
    </source>
</evidence>
<comment type="caution">
    <text evidence="14">The sequence shown here is derived from an EMBL/GenBank/DDBJ whole genome shotgun (WGS) entry which is preliminary data.</text>
</comment>
<dbReference type="GO" id="GO:0008360">
    <property type="term" value="P:regulation of cell shape"/>
    <property type="evidence" value="ECO:0007669"/>
    <property type="project" value="UniProtKB-KW"/>
</dbReference>
<evidence type="ECO:0000256" key="4">
    <source>
        <dbReference type="ARBA" id="ARBA00022475"/>
    </source>
</evidence>
<feature type="transmembrane region" description="Helical" evidence="11">
    <location>
        <begin position="12"/>
        <end position="33"/>
    </location>
</feature>